<dbReference type="Pfam" id="PF05523">
    <property type="entry name" value="FdtA"/>
    <property type="match status" value="1"/>
</dbReference>
<dbReference type="CDD" id="cd20292">
    <property type="entry name" value="cupin_QdtA-like"/>
    <property type="match status" value="1"/>
</dbReference>
<proteinExistence type="predicted"/>
<gene>
    <name evidence="2" type="ORF">F4W09_12190</name>
</gene>
<dbReference type="InterPro" id="IPR008894">
    <property type="entry name" value="QdtA_cupin_dom"/>
</dbReference>
<comment type="caution">
    <text evidence="2">The sequence shown here is derived from an EMBL/GenBank/DDBJ whole genome shotgun (WGS) entry which is preliminary data.</text>
</comment>
<protein>
    <submittedName>
        <fullName evidence="2">WxcM-like domain-containing protein</fullName>
    </submittedName>
</protein>
<dbReference type="EMBL" id="VXLD01000008">
    <property type="protein sequence ID" value="KAB1853618.1"/>
    <property type="molecule type" value="Genomic_DNA"/>
</dbReference>
<dbReference type="SUPFAM" id="SSF51182">
    <property type="entry name" value="RmlC-like cupins"/>
    <property type="match status" value="1"/>
</dbReference>
<reference evidence="2 3" key="1">
    <citation type="submission" date="2019-09" db="EMBL/GenBank/DDBJ databases">
        <title>Draft genome sequence of Acinetobacter tandoii W4-4-4 isolated from environmental water sample.</title>
        <authorList>
            <person name="Wee S.K."/>
            <person name="Yan B."/>
            <person name="Mustaffa S.B."/>
            <person name="Yap E.P.H."/>
        </authorList>
    </citation>
    <scope>NUCLEOTIDE SEQUENCE [LARGE SCALE GENOMIC DNA]</scope>
    <source>
        <strain evidence="2 3">W4-4-4</strain>
    </source>
</reference>
<dbReference type="InterPro" id="IPR014710">
    <property type="entry name" value="RmlC-like_jellyroll"/>
</dbReference>
<evidence type="ECO:0000313" key="2">
    <source>
        <dbReference type="EMBL" id="KAB1853618.1"/>
    </source>
</evidence>
<dbReference type="Gene3D" id="2.60.120.10">
    <property type="entry name" value="Jelly Rolls"/>
    <property type="match status" value="1"/>
</dbReference>
<organism evidence="2 3">
    <name type="scientific">Acinetobacter tandoii</name>
    <dbReference type="NCBI Taxonomy" id="202954"/>
    <lineage>
        <taxon>Bacteria</taxon>
        <taxon>Pseudomonadati</taxon>
        <taxon>Pseudomonadota</taxon>
        <taxon>Gammaproteobacteria</taxon>
        <taxon>Moraxellales</taxon>
        <taxon>Moraxellaceae</taxon>
        <taxon>Acinetobacter</taxon>
    </lineage>
</organism>
<dbReference type="InterPro" id="IPR011051">
    <property type="entry name" value="RmlC_Cupin_sf"/>
</dbReference>
<evidence type="ECO:0000259" key="1">
    <source>
        <dbReference type="Pfam" id="PF05523"/>
    </source>
</evidence>
<feature type="domain" description="Sugar 3,4-ketoisomerase QdtA cupin" evidence="1">
    <location>
        <begin position="8"/>
        <end position="134"/>
    </location>
</feature>
<accession>A0A5N4WB12</accession>
<sequence>MKNFSRAVQLIDFNVKGDDRGSLISLERNISIPFDIQRVYYIFDTKTDVKRGFHAHRNLKQVLVCVNGSCQILIDNGKEKTTVLLDSPNQGLYLEGLIWREMFAFSENCVLMVLASELYDESDYIRNYEEFIKECQ</sequence>
<evidence type="ECO:0000313" key="3">
    <source>
        <dbReference type="Proteomes" id="UP000325788"/>
    </source>
</evidence>
<dbReference type="AlphaFoldDB" id="A0A5N4WB12"/>
<dbReference type="RefSeq" id="WP_044740399.1">
    <property type="nucleotide sequence ID" value="NZ_JBBCMB010000007.1"/>
</dbReference>
<dbReference type="Proteomes" id="UP000325788">
    <property type="component" value="Unassembled WGS sequence"/>
</dbReference>
<name>A0A5N4WB12_9GAMM</name>